<evidence type="ECO:0000313" key="6">
    <source>
        <dbReference type="Proteomes" id="UP001470230"/>
    </source>
</evidence>
<comment type="similarity">
    <text evidence="2 4">Belongs to the Mediator complex subunit 20 family.</text>
</comment>
<keyword evidence="4" id="KW-0804">Transcription</keyword>
<keyword evidence="4" id="KW-0010">Activator</keyword>
<evidence type="ECO:0000256" key="4">
    <source>
        <dbReference type="RuleBase" id="RU364152"/>
    </source>
</evidence>
<evidence type="ECO:0000256" key="2">
    <source>
        <dbReference type="ARBA" id="ARBA00010743"/>
    </source>
</evidence>
<dbReference type="Proteomes" id="UP001470230">
    <property type="component" value="Unassembled WGS sequence"/>
</dbReference>
<comment type="subunit">
    <text evidence="4">Component of the Mediator complex.</text>
</comment>
<evidence type="ECO:0000313" key="5">
    <source>
        <dbReference type="EMBL" id="KAK8842663.1"/>
    </source>
</evidence>
<keyword evidence="3 4" id="KW-0539">Nucleus</keyword>
<gene>
    <name evidence="4" type="primary">MED20</name>
    <name evidence="5" type="ORF">M9Y10_025523</name>
</gene>
<protein>
    <recommendedName>
        <fullName evidence="4">Mediator of RNA polymerase II transcription subunit 20</fullName>
    </recommendedName>
    <alternativeName>
        <fullName evidence="4">Mediator complex subunit 20</fullName>
    </alternativeName>
</protein>
<proteinExistence type="inferred from homology"/>
<accession>A0ABR2H8X4</accession>
<sequence length="197" mass="21968">MGIRAIGFLPIKDTSTFLNKFREGLFTLGSFGFDTWICQMDKYTSNNSNNNNNNSPIDAEVKLITFSDTNEVIVGYANGILISDSSINGFLHDVGLLKKMRICRIEGAMAQLGDFKVRYGTVHSQSAVGILFDIEYLPASLLTANFKPLFDSVINMMIESSQAQIELILPPEEPNTEFTFNHLGQLYFKIKDSFVSA</sequence>
<organism evidence="5 6">
    <name type="scientific">Tritrichomonas musculus</name>
    <dbReference type="NCBI Taxonomy" id="1915356"/>
    <lineage>
        <taxon>Eukaryota</taxon>
        <taxon>Metamonada</taxon>
        <taxon>Parabasalia</taxon>
        <taxon>Tritrichomonadida</taxon>
        <taxon>Tritrichomonadidae</taxon>
        <taxon>Tritrichomonas</taxon>
    </lineage>
</organism>
<keyword evidence="4" id="KW-0805">Transcription regulation</keyword>
<dbReference type="Pfam" id="PF08612">
    <property type="entry name" value="Med20"/>
    <property type="match status" value="1"/>
</dbReference>
<keyword evidence="6" id="KW-1185">Reference proteome</keyword>
<evidence type="ECO:0000256" key="3">
    <source>
        <dbReference type="ARBA" id="ARBA00023242"/>
    </source>
</evidence>
<comment type="caution">
    <text evidence="5">The sequence shown here is derived from an EMBL/GenBank/DDBJ whole genome shotgun (WGS) entry which is preliminary data.</text>
</comment>
<dbReference type="EMBL" id="JAPFFF010000037">
    <property type="protein sequence ID" value="KAK8842663.1"/>
    <property type="molecule type" value="Genomic_DNA"/>
</dbReference>
<name>A0ABR2H8X4_9EUKA</name>
<comment type="function">
    <text evidence="4">Component of the Mediator complex, a coactivator involved in the regulated transcription of nearly all RNA polymerase II-dependent genes. Mediator functions as a bridge to convey information from gene-specific regulatory proteins to the basal RNA polymerase II transcription machinery. Mediator is recruited to promoters by direct interactions with regulatory proteins and serves as a scaffold for the assembly of a functional preinitiation complex with RNA polymerase II and the general transcription factors.</text>
</comment>
<dbReference type="InterPro" id="IPR013921">
    <property type="entry name" value="Mediator_Med20"/>
</dbReference>
<reference evidence="5 6" key="1">
    <citation type="submission" date="2024-04" db="EMBL/GenBank/DDBJ databases">
        <title>Tritrichomonas musculus Genome.</title>
        <authorList>
            <person name="Alves-Ferreira E."/>
            <person name="Grigg M."/>
            <person name="Lorenzi H."/>
            <person name="Galac M."/>
        </authorList>
    </citation>
    <scope>NUCLEOTIDE SEQUENCE [LARGE SCALE GENOMIC DNA]</scope>
    <source>
        <strain evidence="5 6">EAF2021</strain>
    </source>
</reference>
<evidence type="ECO:0000256" key="1">
    <source>
        <dbReference type="ARBA" id="ARBA00004123"/>
    </source>
</evidence>
<comment type="subcellular location">
    <subcellularLocation>
        <location evidence="1 4">Nucleus</location>
    </subcellularLocation>
</comment>